<evidence type="ECO:0000256" key="2">
    <source>
        <dbReference type="ARBA" id="ARBA00023002"/>
    </source>
</evidence>
<dbReference type="STRING" id="28092.WM40_10635"/>
<comment type="similarity">
    <text evidence="1">Belongs to the bacterial ring-hydroxylating dioxygenase beta subunit family.</text>
</comment>
<evidence type="ECO:0000256" key="1">
    <source>
        <dbReference type="ARBA" id="ARBA00009570"/>
    </source>
</evidence>
<organism evidence="3 4">
    <name type="scientific">Robbsia andropogonis</name>
    <dbReference type="NCBI Taxonomy" id="28092"/>
    <lineage>
        <taxon>Bacteria</taxon>
        <taxon>Pseudomonadati</taxon>
        <taxon>Pseudomonadota</taxon>
        <taxon>Betaproteobacteria</taxon>
        <taxon>Burkholderiales</taxon>
        <taxon>Burkholderiaceae</taxon>
        <taxon>Robbsia</taxon>
    </lineage>
</organism>
<dbReference type="InterPro" id="IPR000391">
    <property type="entry name" value="Rng_hydr_dOase-bsu"/>
</dbReference>
<accession>A0A0F5K078</accession>
<proteinExistence type="inferred from homology"/>
<dbReference type="Pfam" id="PF00866">
    <property type="entry name" value="Ring_hydroxyl_B"/>
    <property type="match status" value="1"/>
</dbReference>
<dbReference type="AlphaFoldDB" id="A0A0F5K078"/>
<protein>
    <submittedName>
        <fullName evidence="3">Anthranilate 1,2-dioxygenase</fullName>
    </submittedName>
</protein>
<dbReference type="Proteomes" id="UP000033618">
    <property type="component" value="Unassembled WGS sequence"/>
</dbReference>
<dbReference type="SUPFAM" id="SSF54427">
    <property type="entry name" value="NTF2-like"/>
    <property type="match status" value="1"/>
</dbReference>
<dbReference type="EMBL" id="LAQU01000009">
    <property type="protein sequence ID" value="KKB63493.1"/>
    <property type="molecule type" value="Genomic_DNA"/>
</dbReference>
<gene>
    <name evidence="3" type="ORF">WM40_10635</name>
</gene>
<keyword evidence="3" id="KW-0223">Dioxygenase</keyword>
<dbReference type="NCBIfam" id="NF041685">
    <property type="entry name" value="ant_diox_AndAd"/>
    <property type="match status" value="1"/>
</dbReference>
<dbReference type="CDD" id="cd00667">
    <property type="entry name" value="ring_hydroxylating_dioxygenases_beta"/>
    <property type="match status" value="1"/>
</dbReference>
<dbReference type="InterPro" id="IPR017640">
    <property type="entry name" value="Anthranilate_1-2-diOase_ssu"/>
</dbReference>
<evidence type="ECO:0000313" key="3">
    <source>
        <dbReference type="EMBL" id="KKB63493.1"/>
    </source>
</evidence>
<dbReference type="PATRIC" id="fig|28092.6.peg.2508"/>
<reference evidence="3 4" key="1">
    <citation type="submission" date="2015-03" db="EMBL/GenBank/DDBJ databases">
        <title>Draft Genome Sequence of Burkholderia andropogonis type strain ICMP2807, isolated from Sorghum bicolor.</title>
        <authorList>
            <person name="Lopes-Santos L."/>
            <person name="Castro D.B."/>
            <person name="Ottoboni L.M."/>
            <person name="Park D."/>
            <person name="Weirc B.S."/>
            <person name="Destefano S.A."/>
        </authorList>
    </citation>
    <scope>NUCLEOTIDE SEQUENCE [LARGE SCALE GENOMIC DNA]</scope>
    <source>
        <strain evidence="3 4">ICMP2807</strain>
    </source>
</reference>
<sequence length="163" mass="19060">MHKRNTMDRTTLWLSLQMLQDEYISNLDNDRLEAWPAMFTEDCLYEIVPKENADMGLPVGIIYCTNQRMLRDRVVSLRNANIFEEHTYRHMTSGMIILSERDGEIETESNYVVVQTRANGESNVYQAGKYFDTVVHTDAGLRYRRKRVIYDTSRVQTLLATPI</sequence>
<evidence type="ECO:0000313" key="4">
    <source>
        <dbReference type="Proteomes" id="UP000033618"/>
    </source>
</evidence>
<dbReference type="Gene3D" id="3.10.450.50">
    <property type="match status" value="1"/>
</dbReference>
<dbReference type="GO" id="GO:0051213">
    <property type="term" value="F:dioxygenase activity"/>
    <property type="evidence" value="ECO:0007669"/>
    <property type="project" value="UniProtKB-KW"/>
</dbReference>
<keyword evidence="2" id="KW-0560">Oxidoreductase</keyword>
<keyword evidence="4" id="KW-1185">Reference proteome</keyword>
<name>A0A0F5K078_9BURK</name>
<dbReference type="InterPro" id="IPR032710">
    <property type="entry name" value="NTF2-like_dom_sf"/>
</dbReference>
<comment type="caution">
    <text evidence="3">The sequence shown here is derived from an EMBL/GenBank/DDBJ whole genome shotgun (WGS) entry which is preliminary data.</text>
</comment>